<dbReference type="InParanoid" id="A0A067MCJ9"/>
<protein>
    <recommendedName>
        <fullName evidence="1">Protein kinase domain-containing protein</fullName>
    </recommendedName>
</protein>
<dbReference type="GO" id="GO:0007166">
    <property type="term" value="P:cell surface receptor signaling pathway"/>
    <property type="evidence" value="ECO:0007669"/>
    <property type="project" value="InterPro"/>
</dbReference>
<sequence length="779" mass="87538">MDLDLSDIDLAGAVKKVQEAPVAQGGYSDIYLGLWTKSPRATKVLQLSLWTKSEKVQVAIKVVISRRSDQVTDRRVERRLNREISTWRRLDHPGIIKLYGISYDFGKFPALISPWYSNGDASAYLKAHPSANRHNLLRGVVTAVQYLHGLQPAIAHGDIKAVNVLVQDDGEACLGDFGLSRLIQHVSTGCTTSVFSGTPRWMAPELLFSEGDDLAPVTKEGDVYAIGCLALELTTDEYPWYSIRNNQEFMLKVHGGHLSPRPENEVAARELSDELWALITSCWGYKPSERPQVTTVHSRLLSIIQGEPPDRQLLNGQDIFFIPEITAAFARVQFNKEQCQLLCDCSKECFQAINDNWKPEDESTLAPAVDKFIELLAEIRTSIDTCASYSCFDNFIHQFDIANDVEAKLNRLEHIRAAFGLTAAMIQCRWSSEIIAVAREKDSSELRDVLKCQKEMRNLTRKNRPALDRVLGDLQSLLRRQMPGPEQEQTKYKIFTIQDILNVGLPETNLMNKIEFQKIGSESIIRTDLYEIWEGLWMGQQKVALKVVRGLHIDGMGYQRKRCQKLVMIWSKLCNEYILPLYGICTDDGPFPYLVLPWCSNGTANRYLRDKPVADRLKICLGAAYGLQYLHSLEQPVIHTAMRGGHILISNDGKPLLADFGMSDIIGDLLNHTYDPGVGLRWMAPETLGGGCTKGSDIWSWGMTTVELVSGRQPFASIKVSGTVLLKVAQGMRPNPGEYTDTVLKDDLWSLLWACWYKDAEKRPSINAVVAKMEAILEA</sequence>
<dbReference type="GO" id="GO:0004674">
    <property type="term" value="F:protein serine/threonine kinase activity"/>
    <property type="evidence" value="ECO:0007669"/>
    <property type="project" value="TreeGrafter"/>
</dbReference>
<dbReference type="InterPro" id="IPR001245">
    <property type="entry name" value="Ser-Thr/Tyr_kinase_cat_dom"/>
</dbReference>
<dbReference type="InterPro" id="IPR036537">
    <property type="entry name" value="Adaptor_Cbl_N_dom_sf"/>
</dbReference>
<evidence type="ECO:0000313" key="2">
    <source>
        <dbReference type="EMBL" id="KDQ09301.1"/>
    </source>
</evidence>
<accession>A0A067MCJ9</accession>
<proteinExistence type="predicted"/>
<dbReference type="CDD" id="cd21037">
    <property type="entry name" value="MLKL_NTD"/>
    <property type="match status" value="1"/>
</dbReference>
<organism evidence="2 3">
    <name type="scientific">Botryobasidium botryosum (strain FD-172 SS1)</name>
    <dbReference type="NCBI Taxonomy" id="930990"/>
    <lineage>
        <taxon>Eukaryota</taxon>
        <taxon>Fungi</taxon>
        <taxon>Dikarya</taxon>
        <taxon>Basidiomycota</taxon>
        <taxon>Agaricomycotina</taxon>
        <taxon>Agaricomycetes</taxon>
        <taxon>Cantharellales</taxon>
        <taxon>Botryobasidiaceae</taxon>
        <taxon>Botryobasidium</taxon>
    </lineage>
</organism>
<dbReference type="InterPro" id="IPR011009">
    <property type="entry name" value="Kinase-like_dom_sf"/>
</dbReference>
<dbReference type="HOGENOM" id="CLU_362076_0_0_1"/>
<dbReference type="STRING" id="930990.A0A067MCJ9"/>
<reference evidence="3" key="1">
    <citation type="journal article" date="2014" name="Proc. Natl. Acad. Sci. U.S.A.">
        <title>Extensive sampling of basidiomycete genomes demonstrates inadequacy of the white-rot/brown-rot paradigm for wood decay fungi.</title>
        <authorList>
            <person name="Riley R."/>
            <person name="Salamov A.A."/>
            <person name="Brown D.W."/>
            <person name="Nagy L.G."/>
            <person name="Floudas D."/>
            <person name="Held B.W."/>
            <person name="Levasseur A."/>
            <person name="Lombard V."/>
            <person name="Morin E."/>
            <person name="Otillar R."/>
            <person name="Lindquist E.A."/>
            <person name="Sun H."/>
            <person name="LaButti K.M."/>
            <person name="Schmutz J."/>
            <person name="Jabbour D."/>
            <person name="Luo H."/>
            <person name="Baker S.E."/>
            <person name="Pisabarro A.G."/>
            <person name="Walton J.D."/>
            <person name="Blanchette R.A."/>
            <person name="Henrissat B."/>
            <person name="Martin F."/>
            <person name="Cullen D."/>
            <person name="Hibbett D.S."/>
            <person name="Grigoriev I.V."/>
        </authorList>
    </citation>
    <scope>NUCLEOTIDE SEQUENCE [LARGE SCALE GENOMIC DNA]</scope>
    <source>
        <strain evidence="3">FD-172 SS1</strain>
    </source>
</reference>
<gene>
    <name evidence="2" type="ORF">BOTBODRAFT_37212</name>
</gene>
<dbReference type="Proteomes" id="UP000027195">
    <property type="component" value="Unassembled WGS sequence"/>
</dbReference>
<dbReference type="OrthoDB" id="346907at2759"/>
<dbReference type="InterPro" id="IPR059179">
    <property type="entry name" value="MLKL-like_MCAfunc"/>
</dbReference>
<dbReference type="PANTHER" id="PTHR44329">
    <property type="entry name" value="SERINE/THREONINE-PROTEIN KINASE TNNI3K-RELATED"/>
    <property type="match status" value="1"/>
</dbReference>
<dbReference type="SUPFAM" id="SSF56112">
    <property type="entry name" value="Protein kinase-like (PK-like)"/>
    <property type="match status" value="2"/>
</dbReference>
<dbReference type="EMBL" id="KL198080">
    <property type="protein sequence ID" value="KDQ09301.1"/>
    <property type="molecule type" value="Genomic_DNA"/>
</dbReference>
<dbReference type="CDD" id="cd14014">
    <property type="entry name" value="STKc_PknB_like"/>
    <property type="match status" value="1"/>
</dbReference>
<dbReference type="PROSITE" id="PS50011">
    <property type="entry name" value="PROTEIN_KINASE_DOM"/>
    <property type="match status" value="2"/>
</dbReference>
<dbReference type="AlphaFoldDB" id="A0A067MCJ9"/>
<dbReference type="Gene3D" id="1.10.510.10">
    <property type="entry name" value="Transferase(Phosphotransferase) domain 1"/>
    <property type="match status" value="2"/>
</dbReference>
<evidence type="ECO:0000313" key="3">
    <source>
        <dbReference type="Proteomes" id="UP000027195"/>
    </source>
</evidence>
<dbReference type="SMART" id="SM00220">
    <property type="entry name" value="S_TKc"/>
    <property type="match status" value="2"/>
</dbReference>
<keyword evidence="3" id="KW-1185">Reference proteome</keyword>
<evidence type="ECO:0000259" key="1">
    <source>
        <dbReference type="PROSITE" id="PS50011"/>
    </source>
</evidence>
<dbReference type="InterPro" id="IPR008271">
    <property type="entry name" value="Ser/Thr_kinase_AS"/>
</dbReference>
<dbReference type="PROSITE" id="PS00108">
    <property type="entry name" value="PROTEIN_KINASE_ST"/>
    <property type="match status" value="1"/>
</dbReference>
<dbReference type="InterPro" id="IPR000719">
    <property type="entry name" value="Prot_kinase_dom"/>
</dbReference>
<feature type="domain" description="Protein kinase" evidence="1">
    <location>
        <begin position="16"/>
        <end position="300"/>
    </location>
</feature>
<name>A0A067MCJ9_BOTB1</name>
<dbReference type="Gene3D" id="1.20.930.20">
    <property type="entry name" value="Adaptor protein Cbl, N-terminal domain"/>
    <property type="match status" value="1"/>
</dbReference>
<dbReference type="Pfam" id="PF00069">
    <property type="entry name" value="Pkinase"/>
    <property type="match status" value="1"/>
</dbReference>
<dbReference type="PANTHER" id="PTHR44329:SF214">
    <property type="entry name" value="PROTEIN KINASE DOMAIN-CONTAINING PROTEIN"/>
    <property type="match status" value="1"/>
</dbReference>
<feature type="domain" description="Protein kinase" evidence="1">
    <location>
        <begin position="511"/>
        <end position="777"/>
    </location>
</feature>
<dbReference type="InterPro" id="IPR051681">
    <property type="entry name" value="Ser/Thr_Kinases-Pseudokinases"/>
</dbReference>
<dbReference type="Pfam" id="PF07714">
    <property type="entry name" value="PK_Tyr_Ser-Thr"/>
    <property type="match status" value="1"/>
</dbReference>
<dbReference type="GO" id="GO:0005524">
    <property type="term" value="F:ATP binding"/>
    <property type="evidence" value="ECO:0007669"/>
    <property type="project" value="InterPro"/>
</dbReference>